<dbReference type="Gene3D" id="2.60.40.10">
    <property type="entry name" value="Immunoglobulins"/>
    <property type="match status" value="1"/>
</dbReference>
<evidence type="ECO:0000256" key="18">
    <source>
        <dbReference type="ARBA" id="ARBA00023319"/>
    </source>
</evidence>
<evidence type="ECO:0000256" key="6">
    <source>
        <dbReference type="ARBA" id="ARBA00022723"/>
    </source>
</evidence>
<evidence type="ECO:0000256" key="11">
    <source>
        <dbReference type="ARBA" id="ARBA00022936"/>
    </source>
</evidence>
<evidence type="ECO:0000313" key="25">
    <source>
        <dbReference type="EMBL" id="EGV98055.1"/>
    </source>
</evidence>
<dbReference type="GO" id="GO:0005886">
    <property type="term" value="C:plasma membrane"/>
    <property type="evidence" value="ECO:0007669"/>
    <property type="project" value="UniProtKB-SubCell"/>
</dbReference>
<name>G3H8W7_CRIGR</name>
<dbReference type="InterPro" id="IPR011011">
    <property type="entry name" value="Znf_FYVE_PHD"/>
</dbReference>
<dbReference type="InterPro" id="IPR003599">
    <property type="entry name" value="Ig_sub"/>
</dbReference>
<dbReference type="PANTHER" id="PTHR23068:SF13">
    <property type="entry name" value="DNA (CYTOSINE-5)-METHYLTRANSFERASE 3-LIKE"/>
    <property type="match status" value="1"/>
</dbReference>
<keyword evidence="25" id="KW-0489">Methyltransferase</keyword>
<evidence type="ECO:0000256" key="10">
    <source>
        <dbReference type="ARBA" id="ARBA00022859"/>
    </source>
</evidence>
<dbReference type="PANTHER" id="PTHR23068">
    <property type="entry name" value="DNA CYTOSINE-5- -METHYLTRANSFERASE 3-RELATED"/>
    <property type="match status" value="1"/>
</dbReference>
<keyword evidence="10" id="KW-0391">Immunity</keyword>
<evidence type="ECO:0000256" key="7">
    <source>
        <dbReference type="ARBA" id="ARBA00022729"/>
    </source>
</evidence>
<dbReference type="SUPFAM" id="SSF57903">
    <property type="entry name" value="FYVE/PHD zinc finger"/>
    <property type="match status" value="1"/>
</dbReference>
<feature type="domain" description="PHD-type" evidence="24">
    <location>
        <begin position="75"/>
        <end position="207"/>
    </location>
</feature>
<evidence type="ECO:0000313" key="26">
    <source>
        <dbReference type="Proteomes" id="UP000001075"/>
    </source>
</evidence>
<reference evidence="26" key="1">
    <citation type="journal article" date="2011" name="Nat. Biotechnol.">
        <title>The genomic sequence of the Chinese hamster ovary (CHO)-K1 cell line.</title>
        <authorList>
            <person name="Xu X."/>
            <person name="Nagarajan H."/>
            <person name="Lewis N.E."/>
            <person name="Pan S."/>
            <person name="Cai Z."/>
            <person name="Liu X."/>
            <person name="Chen W."/>
            <person name="Xie M."/>
            <person name="Wang W."/>
            <person name="Hammond S."/>
            <person name="Andersen M.R."/>
            <person name="Neff N."/>
            <person name="Passarelli B."/>
            <person name="Koh W."/>
            <person name="Fan H.C."/>
            <person name="Wang J."/>
            <person name="Gui Y."/>
            <person name="Lee K.H."/>
            <person name="Betenbaugh M.J."/>
            <person name="Quake S.R."/>
            <person name="Famili I."/>
            <person name="Palsson B.O."/>
            <person name="Wang J."/>
        </authorList>
    </citation>
    <scope>NUCLEOTIDE SEQUENCE [LARGE SCALE GENOMIC DNA]</scope>
    <source>
        <strain evidence="26">CHO K1 cell line</strain>
    </source>
</reference>
<dbReference type="InterPro" id="IPR029063">
    <property type="entry name" value="SAM-dependent_MTases_sf"/>
</dbReference>
<dbReference type="InterPro" id="IPR053896">
    <property type="entry name" value="BTN3A2-like_Ig-C"/>
</dbReference>
<dbReference type="eggNOG" id="ENOG502SIGQ">
    <property type="taxonomic scope" value="Eukaryota"/>
</dbReference>
<gene>
    <name evidence="25" type="ORF">I79_006853</name>
</gene>
<keyword evidence="14" id="KW-0472">Membrane</keyword>
<dbReference type="InterPro" id="IPR007110">
    <property type="entry name" value="Ig-like_dom"/>
</dbReference>
<evidence type="ECO:0000256" key="2">
    <source>
        <dbReference type="ARBA" id="ARBA00004251"/>
    </source>
</evidence>
<dbReference type="Pfam" id="PF07686">
    <property type="entry name" value="V-set"/>
    <property type="match status" value="1"/>
</dbReference>
<evidence type="ECO:0000256" key="5">
    <source>
        <dbReference type="ARBA" id="ARBA00022692"/>
    </source>
</evidence>
<evidence type="ECO:0000256" key="14">
    <source>
        <dbReference type="ARBA" id="ARBA00023136"/>
    </source>
</evidence>
<dbReference type="STRING" id="10029.G3H8W7"/>
<feature type="domain" description="Ig-like" evidence="23">
    <location>
        <begin position="503"/>
        <end position="598"/>
    </location>
</feature>
<keyword evidence="25" id="KW-0808">Transferase</keyword>
<dbReference type="GO" id="GO:0005737">
    <property type="term" value="C:cytoplasm"/>
    <property type="evidence" value="ECO:0007669"/>
    <property type="project" value="TreeGrafter"/>
</dbReference>
<keyword evidence="7" id="KW-0732">Signal</keyword>
<dbReference type="GO" id="GO:0008270">
    <property type="term" value="F:zinc ion binding"/>
    <property type="evidence" value="ECO:0007669"/>
    <property type="project" value="UniProtKB-KW"/>
</dbReference>
<dbReference type="Pfam" id="PF22705">
    <property type="entry name" value="C2-set_3"/>
    <property type="match status" value="1"/>
</dbReference>
<dbReference type="InterPro" id="IPR050390">
    <property type="entry name" value="C5-Methyltransferase"/>
</dbReference>
<dbReference type="EMBL" id="JH000220">
    <property type="protein sequence ID" value="EGV98055.1"/>
    <property type="molecule type" value="Genomic_DNA"/>
</dbReference>
<protein>
    <recommendedName>
        <fullName evidence="19">ICOS ligand</fullName>
    </recommendedName>
    <alternativeName>
        <fullName evidence="21">B7 homolog 2</fullName>
    </alternativeName>
    <alternativeName>
        <fullName evidence="20">B7-like protein Gl50</fullName>
    </alternativeName>
    <alternativeName>
        <fullName evidence="22">B7-related protein 1</fullName>
    </alternativeName>
</protein>
<dbReference type="FunFam" id="2.60.40.10:FF:000996">
    <property type="entry name" value="ICOS ligand isoform X2"/>
    <property type="match status" value="1"/>
</dbReference>
<keyword evidence="5" id="KW-0812">Transmembrane</keyword>
<dbReference type="PaxDb" id="10029-XP_007628429.1"/>
<dbReference type="GO" id="GO:0008168">
    <property type="term" value="F:methyltransferase activity"/>
    <property type="evidence" value="ECO:0007669"/>
    <property type="project" value="UniProtKB-KW"/>
</dbReference>
<keyword evidence="8" id="KW-0863">Zinc-finger</keyword>
<dbReference type="AlphaFoldDB" id="G3H8W7"/>
<keyword evidence="17" id="KW-0539">Nucleus</keyword>
<dbReference type="GO" id="GO:0008047">
    <property type="term" value="F:enzyme activator activity"/>
    <property type="evidence" value="ECO:0007669"/>
    <property type="project" value="TreeGrafter"/>
</dbReference>
<dbReference type="Pfam" id="PF17980">
    <property type="entry name" value="ADD_DNMT3"/>
    <property type="match status" value="1"/>
</dbReference>
<dbReference type="GO" id="GO:0042104">
    <property type="term" value="P:positive regulation of activated T cell proliferation"/>
    <property type="evidence" value="ECO:0007669"/>
    <property type="project" value="UniProtKB-ARBA"/>
</dbReference>
<evidence type="ECO:0000256" key="13">
    <source>
        <dbReference type="ARBA" id="ARBA00023130"/>
    </source>
</evidence>
<dbReference type="InterPro" id="IPR025766">
    <property type="entry name" value="ADD"/>
</dbReference>
<dbReference type="FunCoup" id="G3H8W7">
    <property type="interactions" value="197"/>
</dbReference>
<evidence type="ECO:0000256" key="20">
    <source>
        <dbReference type="ARBA" id="ARBA00080938"/>
    </source>
</evidence>
<dbReference type="SMART" id="SM00409">
    <property type="entry name" value="IG"/>
    <property type="match status" value="1"/>
</dbReference>
<dbReference type="Proteomes" id="UP000001075">
    <property type="component" value="Unassembled WGS sequence"/>
</dbReference>
<evidence type="ECO:0000259" key="24">
    <source>
        <dbReference type="PROSITE" id="PS51533"/>
    </source>
</evidence>
<keyword evidence="9" id="KW-0862">Zinc</keyword>
<dbReference type="GO" id="GO:0032259">
    <property type="term" value="P:methylation"/>
    <property type="evidence" value="ECO:0007669"/>
    <property type="project" value="UniProtKB-KW"/>
</dbReference>
<dbReference type="InterPro" id="IPR040552">
    <property type="entry name" value="DNMT3_ADD_GATA1-like"/>
</dbReference>
<evidence type="ECO:0000256" key="4">
    <source>
        <dbReference type="ARBA" id="ARBA00022475"/>
    </source>
</evidence>
<proteinExistence type="inferred from homology"/>
<dbReference type="InParanoid" id="G3H8W7"/>
<evidence type="ECO:0000256" key="21">
    <source>
        <dbReference type="ARBA" id="ARBA00081259"/>
    </source>
</evidence>
<keyword evidence="6" id="KW-0479">Metal-binding</keyword>
<dbReference type="Gene3D" id="3.40.50.150">
    <property type="entry name" value="Vaccinia Virus protein VP39"/>
    <property type="match status" value="1"/>
</dbReference>
<dbReference type="GO" id="GO:0005634">
    <property type="term" value="C:nucleus"/>
    <property type="evidence" value="ECO:0007669"/>
    <property type="project" value="UniProtKB-SubCell"/>
</dbReference>
<dbReference type="GO" id="GO:0045892">
    <property type="term" value="P:negative regulation of DNA-templated transcription"/>
    <property type="evidence" value="ECO:0007669"/>
    <property type="project" value="TreeGrafter"/>
</dbReference>
<evidence type="ECO:0000256" key="17">
    <source>
        <dbReference type="ARBA" id="ARBA00023242"/>
    </source>
</evidence>
<dbReference type="SMART" id="SM00406">
    <property type="entry name" value="IGv"/>
    <property type="match status" value="1"/>
</dbReference>
<dbReference type="GO" id="GO:0002250">
    <property type="term" value="P:adaptive immune response"/>
    <property type="evidence" value="ECO:0007669"/>
    <property type="project" value="UniProtKB-KW"/>
</dbReference>
<keyword evidence="11" id="KW-0075">B-cell activation</keyword>
<evidence type="ECO:0000256" key="22">
    <source>
        <dbReference type="ARBA" id="ARBA00082272"/>
    </source>
</evidence>
<evidence type="ECO:0000256" key="1">
    <source>
        <dbReference type="ARBA" id="ARBA00004123"/>
    </source>
</evidence>
<dbReference type="InterPro" id="IPR049554">
    <property type="entry name" value="DNMT3_ADD_PHD"/>
</dbReference>
<dbReference type="InterPro" id="IPR013783">
    <property type="entry name" value="Ig-like_fold"/>
</dbReference>
<keyword evidence="15" id="KW-1015">Disulfide bond</keyword>
<keyword evidence="16" id="KW-0325">Glycoprotein</keyword>
<accession>G3H8W7</accession>
<evidence type="ECO:0000256" key="12">
    <source>
        <dbReference type="ARBA" id="ARBA00022989"/>
    </source>
</evidence>
<evidence type="ECO:0000256" key="3">
    <source>
        <dbReference type="ARBA" id="ARBA00007591"/>
    </source>
</evidence>
<dbReference type="GO" id="GO:0042113">
    <property type="term" value="P:B cell activation"/>
    <property type="evidence" value="ECO:0007669"/>
    <property type="project" value="UniProtKB-KW"/>
</dbReference>
<keyword evidence="18" id="KW-0393">Immunoglobulin domain</keyword>
<dbReference type="PROSITE" id="PS51533">
    <property type="entry name" value="ADD"/>
    <property type="match status" value="1"/>
</dbReference>
<evidence type="ECO:0000256" key="16">
    <source>
        <dbReference type="ARBA" id="ARBA00023180"/>
    </source>
</evidence>
<sequence>MGSRENSSCSKALETWDLETLDSSSRDSASHLEEQWRKFSPVLNEEDSTDIVLEDSRELLSLTSPPPGREIIRYEVSVNRRNIEDICLGCGSLQVYTQHPLFEGGICASCKDNFLETLFLYDEDGHQSYCTICCSGDTLFICESPDCTRCYCFECVDILVGPGTSERINAMACWVCFLCLPFARSGLLQRRRQWRHQLKAFYDLEGASPLEMYKTVSAWKRQPMRVLSLFGNIDKELKSLGFLESGSRTEEGRLKYLDDVTNVVRRDVERWGPFDLVYGSTQPLGYSCDHCPGWYMFQFHRILQYARPHPGSQQPFFWIFVDNLLLSEDDQVTAARFFQTEAVTLQDVRGRVLQNAVRVWSNIPGLKSPGLLLLLISCLRAESEVKEIHAMVGSDVKLRCVYPNTSHFNVNDLYVYWQIESTTTAVTYHLPNGSTKVYVGNQYKNRANLSLDRMKEGDFSLSLQNVTPNDSQEFTCLVFKSEDLSNVLKETVRLHVAANFSTPVISTSGNPTSGQELTFTCMSTNGYPKPNLYWINRTDNSLIAETLQNNTVYLNELGLYDVVSTLRIPWTAHVNVSCSIENVVLHQNLTSISQAGITSKATP</sequence>
<evidence type="ECO:0000256" key="15">
    <source>
        <dbReference type="ARBA" id="ARBA00023157"/>
    </source>
</evidence>
<evidence type="ECO:0000256" key="9">
    <source>
        <dbReference type="ARBA" id="ARBA00022833"/>
    </source>
</evidence>
<dbReference type="InterPro" id="IPR013106">
    <property type="entry name" value="Ig_V-set"/>
</dbReference>
<evidence type="ECO:0000256" key="19">
    <source>
        <dbReference type="ARBA" id="ARBA00068217"/>
    </source>
</evidence>
<evidence type="ECO:0000259" key="23">
    <source>
        <dbReference type="PROSITE" id="PS50835"/>
    </source>
</evidence>
<comment type="similarity">
    <text evidence="3">Belongs to the immunoglobulin superfamily. BTN/MOG family.</text>
</comment>
<dbReference type="Pfam" id="PF21255">
    <property type="entry name" value="DNMT3_ADD_GATA1-like"/>
    <property type="match status" value="1"/>
</dbReference>
<dbReference type="GO" id="GO:0005102">
    <property type="term" value="F:signaling receptor binding"/>
    <property type="evidence" value="ECO:0007669"/>
    <property type="project" value="UniProtKB-ARBA"/>
</dbReference>
<feature type="domain" description="Ig-like" evidence="23">
    <location>
        <begin position="369"/>
        <end position="493"/>
    </location>
</feature>
<keyword evidence="4" id="KW-1003">Cell membrane</keyword>
<keyword evidence="12" id="KW-1133">Transmembrane helix</keyword>
<dbReference type="InterPro" id="IPR036179">
    <property type="entry name" value="Ig-like_dom_sf"/>
</dbReference>
<dbReference type="SUPFAM" id="SSF48726">
    <property type="entry name" value="Immunoglobulin"/>
    <property type="match status" value="2"/>
</dbReference>
<organism evidence="25 26">
    <name type="scientific">Cricetulus griseus</name>
    <name type="common">Chinese hamster</name>
    <name type="synonym">Cricetulus barabensis griseus</name>
    <dbReference type="NCBI Taxonomy" id="10029"/>
    <lineage>
        <taxon>Eukaryota</taxon>
        <taxon>Metazoa</taxon>
        <taxon>Chordata</taxon>
        <taxon>Craniata</taxon>
        <taxon>Vertebrata</taxon>
        <taxon>Euteleostomi</taxon>
        <taxon>Mammalia</taxon>
        <taxon>Eutheria</taxon>
        <taxon>Euarchontoglires</taxon>
        <taxon>Glires</taxon>
        <taxon>Rodentia</taxon>
        <taxon>Myomorpha</taxon>
        <taxon>Muroidea</taxon>
        <taxon>Cricetidae</taxon>
        <taxon>Cricetinae</taxon>
        <taxon>Cricetulus</taxon>
    </lineage>
</organism>
<comment type="subcellular location">
    <subcellularLocation>
        <location evidence="2">Cell membrane</location>
        <topology evidence="2">Single-pass type I membrane protein</topology>
    </subcellularLocation>
    <subcellularLocation>
        <location evidence="1">Nucleus</location>
    </subcellularLocation>
</comment>
<evidence type="ECO:0000256" key="8">
    <source>
        <dbReference type="ARBA" id="ARBA00022771"/>
    </source>
</evidence>
<keyword evidence="13" id="KW-1064">Adaptive immunity</keyword>
<dbReference type="PROSITE" id="PS50835">
    <property type="entry name" value="IG_LIKE"/>
    <property type="match status" value="2"/>
</dbReference>